<proteinExistence type="predicted"/>
<sequence length="42" mass="4839">MILFALIKCLLLEPENAAIWLKIITLKGDCQFFIVKSKHHAK</sequence>
<accession>A0A5J4L0P8</accession>
<comment type="caution">
    <text evidence="1">The sequence shown here is derived from an EMBL/GenBank/DDBJ whole genome shotgun (WGS) entry which is preliminary data.</text>
</comment>
<evidence type="ECO:0000313" key="1">
    <source>
        <dbReference type="EMBL" id="GER93805.1"/>
    </source>
</evidence>
<dbReference type="AlphaFoldDB" id="A0A5J4L0P8"/>
<reference evidence="1" key="1">
    <citation type="submission" date="2019-10" db="EMBL/GenBank/DDBJ databases">
        <title>Metagenomic sequencing of thiosulfate-disproportionating enrichment culture.</title>
        <authorList>
            <person name="Umezawa K."/>
            <person name="Kojima H."/>
            <person name="Fukui M."/>
        </authorList>
    </citation>
    <scope>NUCLEOTIDE SEQUENCE</scope>
    <source>
        <strain evidence="1">45J</strain>
    </source>
</reference>
<dbReference type="EMBL" id="BLAB01000001">
    <property type="protein sequence ID" value="GER93805.1"/>
    <property type="molecule type" value="Genomic_DNA"/>
</dbReference>
<name>A0A5J4L0P8_9ZZZZ</name>
<gene>
    <name evidence="1" type="ORF">A45J_1561</name>
</gene>
<organism evidence="1">
    <name type="scientific">hot springs metagenome</name>
    <dbReference type="NCBI Taxonomy" id="433727"/>
    <lineage>
        <taxon>unclassified sequences</taxon>
        <taxon>metagenomes</taxon>
        <taxon>ecological metagenomes</taxon>
    </lineage>
</organism>
<protein>
    <submittedName>
        <fullName evidence="1">Uncharacterized protein</fullName>
    </submittedName>
</protein>